<keyword evidence="7" id="KW-1185">Reference proteome</keyword>
<dbReference type="InterPro" id="IPR036388">
    <property type="entry name" value="WH-like_DNA-bd_sf"/>
</dbReference>
<dbReference type="AlphaFoldDB" id="A0A7S7SQF7"/>
<dbReference type="GO" id="GO:0003677">
    <property type="term" value="F:DNA binding"/>
    <property type="evidence" value="ECO:0007669"/>
    <property type="project" value="UniProtKB-KW"/>
</dbReference>
<dbReference type="Gene3D" id="3.40.190.10">
    <property type="entry name" value="Periplasmic binding protein-like II"/>
    <property type="match status" value="2"/>
</dbReference>
<accession>A0A7S7SQF7</accession>
<dbReference type="GO" id="GO:0032993">
    <property type="term" value="C:protein-DNA complex"/>
    <property type="evidence" value="ECO:0007669"/>
    <property type="project" value="TreeGrafter"/>
</dbReference>
<reference evidence="6 7" key="1">
    <citation type="submission" date="2020-10" db="EMBL/GenBank/DDBJ databases">
        <title>Complete genome sequence of Paludibaculum fermentans P105T, a facultatively anaerobic acidobacterium capable of dissimilatory Fe(III) reduction.</title>
        <authorList>
            <person name="Dedysh S.N."/>
            <person name="Beletsky A.V."/>
            <person name="Kulichevskaya I.S."/>
            <person name="Mardanov A.V."/>
            <person name="Ravin N.V."/>
        </authorList>
    </citation>
    <scope>NUCLEOTIDE SEQUENCE [LARGE SCALE GENOMIC DNA]</scope>
    <source>
        <strain evidence="6 7">P105</strain>
    </source>
</reference>
<dbReference type="PROSITE" id="PS50931">
    <property type="entry name" value="HTH_LYSR"/>
    <property type="match status" value="1"/>
</dbReference>
<dbReference type="EMBL" id="CP063849">
    <property type="protein sequence ID" value="QOY92170.1"/>
    <property type="molecule type" value="Genomic_DNA"/>
</dbReference>
<evidence type="ECO:0000313" key="7">
    <source>
        <dbReference type="Proteomes" id="UP000593892"/>
    </source>
</evidence>
<comment type="similarity">
    <text evidence="1">Belongs to the LysR transcriptional regulatory family.</text>
</comment>
<feature type="domain" description="HTH lysR-type" evidence="5">
    <location>
        <begin position="5"/>
        <end position="62"/>
    </location>
</feature>
<evidence type="ECO:0000256" key="2">
    <source>
        <dbReference type="ARBA" id="ARBA00023015"/>
    </source>
</evidence>
<dbReference type="InterPro" id="IPR000847">
    <property type="entry name" value="LysR_HTH_N"/>
</dbReference>
<protein>
    <submittedName>
        <fullName evidence="6">LysR family transcriptional regulator</fullName>
    </submittedName>
</protein>
<dbReference type="FunFam" id="1.10.10.10:FF:000001">
    <property type="entry name" value="LysR family transcriptional regulator"/>
    <property type="match status" value="1"/>
</dbReference>
<evidence type="ECO:0000313" key="6">
    <source>
        <dbReference type="EMBL" id="QOY92170.1"/>
    </source>
</evidence>
<dbReference type="PRINTS" id="PR00039">
    <property type="entry name" value="HTHLYSR"/>
</dbReference>
<dbReference type="GO" id="GO:0003700">
    <property type="term" value="F:DNA-binding transcription factor activity"/>
    <property type="evidence" value="ECO:0007669"/>
    <property type="project" value="InterPro"/>
</dbReference>
<gene>
    <name evidence="6" type="ORF">IRI77_28405</name>
</gene>
<evidence type="ECO:0000256" key="4">
    <source>
        <dbReference type="ARBA" id="ARBA00023163"/>
    </source>
</evidence>
<dbReference type="Gene3D" id="1.10.10.10">
    <property type="entry name" value="Winged helix-like DNA-binding domain superfamily/Winged helix DNA-binding domain"/>
    <property type="match status" value="1"/>
</dbReference>
<organism evidence="6 7">
    <name type="scientific">Paludibaculum fermentans</name>
    <dbReference type="NCBI Taxonomy" id="1473598"/>
    <lineage>
        <taxon>Bacteria</taxon>
        <taxon>Pseudomonadati</taxon>
        <taxon>Acidobacteriota</taxon>
        <taxon>Terriglobia</taxon>
        <taxon>Bryobacterales</taxon>
        <taxon>Bryobacteraceae</taxon>
        <taxon>Paludibaculum</taxon>
    </lineage>
</organism>
<name>A0A7S7SQF7_PALFE</name>
<dbReference type="Pfam" id="PF00126">
    <property type="entry name" value="HTH_1"/>
    <property type="match status" value="1"/>
</dbReference>
<evidence type="ECO:0000259" key="5">
    <source>
        <dbReference type="PROSITE" id="PS50931"/>
    </source>
</evidence>
<keyword evidence="4" id="KW-0804">Transcription</keyword>
<dbReference type="CDD" id="cd08414">
    <property type="entry name" value="PBP2_LTTR_aromatics_like"/>
    <property type="match status" value="1"/>
</dbReference>
<dbReference type="SUPFAM" id="SSF46785">
    <property type="entry name" value="Winged helix' DNA-binding domain"/>
    <property type="match status" value="1"/>
</dbReference>
<dbReference type="SUPFAM" id="SSF53850">
    <property type="entry name" value="Periplasmic binding protein-like II"/>
    <property type="match status" value="1"/>
</dbReference>
<dbReference type="PANTHER" id="PTHR30346:SF28">
    <property type="entry name" value="HTH-TYPE TRANSCRIPTIONAL REGULATOR CYNR"/>
    <property type="match status" value="1"/>
</dbReference>
<keyword evidence="2" id="KW-0805">Transcription regulation</keyword>
<dbReference type="Pfam" id="PF03466">
    <property type="entry name" value="LysR_substrate"/>
    <property type="match status" value="1"/>
</dbReference>
<dbReference type="Proteomes" id="UP000593892">
    <property type="component" value="Chromosome"/>
</dbReference>
<dbReference type="InterPro" id="IPR036390">
    <property type="entry name" value="WH_DNA-bd_sf"/>
</dbReference>
<evidence type="ECO:0000256" key="1">
    <source>
        <dbReference type="ARBA" id="ARBA00009437"/>
    </source>
</evidence>
<dbReference type="PANTHER" id="PTHR30346">
    <property type="entry name" value="TRANSCRIPTIONAL DUAL REGULATOR HCAR-RELATED"/>
    <property type="match status" value="1"/>
</dbReference>
<dbReference type="KEGG" id="pfer:IRI77_28405"/>
<proteinExistence type="inferred from homology"/>
<sequence length="310" mass="34474">MNNGIELRHLRYFLAVAEDLHFGQAAKRLHIAQPPLSQQIRQLERMLGHALFVRTSRSVELTPAGEVLIERARRTLAKVQEDVEAVQRVGRGEDGSLTVGFVESAILSRLPAVLGRYRSVYPKVQLRLHEFHTQQLVDALRNGLVDVGLARDAGQEDWLQVEPVVIEPFILVVPRVHRLARQETVPWAELKDEPFVFFEQSAGQKAWDRTMENCARFGFQPRIVQAAEQWLTVLRLVGAGLGVTVAPASVAGIAHADVVCLKLTPQGGATHLDLVCRRDVSNPLVGGFRRLVLEGFAEPPQGSSEEFPMP</sequence>
<evidence type="ECO:0000256" key="3">
    <source>
        <dbReference type="ARBA" id="ARBA00023125"/>
    </source>
</evidence>
<keyword evidence="3" id="KW-0238">DNA-binding</keyword>
<dbReference type="InterPro" id="IPR005119">
    <property type="entry name" value="LysR_subst-bd"/>
</dbReference>